<comment type="caution">
    <text evidence="1">The sequence shown here is derived from an EMBL/GenBank/DDBJ whole genome shotgun (WGS) entry which is preliminary data.</text>
</comment>
<gene>
    <name evidence="1" type="ORF">RN001_006765</name>
</gene>
<dbReference type="EMBL" id="JARPUR010000002">
    <property type="protein sequence ID" value="KAK4883446.1"/>
    <property type="molecule type" value="Genomic_DNA"/>
</dbReference>
<keyword evidence="2" id="KW-1185">Reference proteome</keyword>
<evidence type="ECO:0000313" key="2">
    <source>
        <dbReference type="Proteomes" id="UP001353858"/>
    </source>
</evidence>
<reference evidence="2" key="1">
    <citation type="submission" date="2023-01" db="EMBL/GenBank/DDBJ databases">
        <title>Key to firefly adult light organ development and bioluminescence: homeobox transcription factors regulate luciferase expression and transportation to peroxisome.</title>
        <authorList>
            <person name="Fu X."/>
        </authorList>
    </citation>
    <scope>NUCLEOTIDE SEQUENCE [LARGE SCALE GENOMIC DNA]</scope>
</reference>
<proteinExistence type="predicted"/>
<dbReference type="Proteomes" id="UP001353858">
    <property type="component" value="Unassembled WGS sequence"/>
</dbReference>
<dbReference type="AlphaFoldDB" id="A0AAN7PLG7"/>
<sequence>MRETISVYERVMITLGFLASGSDSHSSMQYLFQIPVCTIGRIVKEVTPAIYNALKDLQVKTVDSSIC</sequence>
<organism evidence="1 2">
    <name type="scientific">Aquatica leii</name>
    <dbReference type="NCBI Taxonomy" id="1421715"/>
    <lineage>
        <taxon>Eukaryota</taxon>
        <taxon>Metazoa</taxon>
        <taxon>Ecdysozoa</taxon>
        <taxon>Arthropoda</taxon>
        <taxon>Hexapoda</taxon>
        <taxon>Insecta</taxon>
        <taxon>Pterygota</taxon>
        <taxon>Neoptera</taxon>
        <taxon>Endopterygota</taxon>
        <taxon>Coleoptera</taxon>
        <taxon>Polyphaga</taxon>
        <taxon>Elateriformia</taxon>
        <taxon>Elateroidea</taxon>
        <taxon>Lampyridae</taxon>
        <taxon>Luciolinae</taxon>
        <taxon>Aquatica</taxon>
    </lineage>
</organism>
<name>A0AAN7PLG7_9COLE</name>
<accession>A0AAN7PLG7</accession>
<evidence type="ECO:0000313" key="1">
    <source>
        <dbReference type="EMBL" id="KAK4883446.1"/>
    </source>
</evidence>
<protein>
    <submittedName>
        <fullName evidence="1">Uncharacterized protein</fullName>
    </submittedName>
</protein>